<dbReference type="SUPFAM" id="SSF103473">
    <property type="entry name" value="MFS general substrate transporter"/>
    <property type="match status" value="1"/>
</dbReference>
<dbReference type="RefSeq" id="WP_249830218.1">
    <property type="nucleotide sequence ID" value="NZ_JAMGBE010000001.1"/>
</dbReference>
<name>A0ABT0RYM5_9SPHN</name>
<dbReference type="PANTHER" id="PTHR43045">
    <property type="entry name" value="SHIKIMATE TRANSPORTER"/>
    <property type="match status" value="1"/>
</dbReference>
<keyword evidence="10" id="KW-1185">Reference proteome</keyword>
<gene>
    <name evidence="9" type="ORF">LZ538_01430</name>
</gene>
<protein>
    <submittedName>
        <fullName evidence="9">MFS transporter</fullName>
    </submittedName>
</protein>
<dbReference type="InterPro" id="IPR011701">
    <property type="entry name" value="MFS"/>
</dbReference>
<evidence type="ECO:0000256" key="2">
    <source>
        <dbReference type="ARBA" id="ARBA00022448"/>
    </source>
</evidence>
<evidence type="ECO:0000256" key="6">
    <source>
        <dbReference type="ARBA" id="ARBA00023136"/>
    </source>
</evidence>
<dbReference type="EMBL" id="JAMGBE010000001">
    <property type="protein sequence ID" value="MCL6728715.1"/>
    <property type="molecule type" value="Genomic_DNA"/>
</dbReference>
<keyword evidence="3" id="KW-1003">Cell membrane</keyword>
<reference evidence="9" key="1">
    <citation type="submission" date="2022-05" db="EMBL/GenBank/DDBJ databases">
        <authorList>
            <person name="Jo J.-H."/>
            <person name="Im W.-T."/>
        </authorList>
    </citation>
    <scope>NUCLEOTIDE SEQUENCE</scope>
    <source>
        <strain evidence="9">SE220</strain>
    </source>
</reference>
<keyword evidence="5 7" id="KW-1133">Transmembrane helix</keyword>
<feature type="transmembrane region" description="Helical" evidence="7">
    <location>
        <begin position="237"/>
        <end position="256"/>
    </location>
</feature>
<feature type="domain" description="Major facilitator superfamily (MFS) profile" evidence="8">
    <location>
        <begin position="12"/>
        <end position="423"/>
    </location>
</feature>
<keyword evidence="2" id="KW-0813">Transport</keyword>
<keyword evidence="6 7" id="KW-0472">Membrane</keyword>
<evidence type="ECO:0000256" key="5">
    <source>
        <dbReference type="ARBA" id="ARBA00022989"/>
    </source>
</evidence>
<evidence type="ECO:0000256" key="3">
    <source>
        <dbReference type="ARBA" id="ARBA00022475"/>
    </source>
</evidence>
<feature type="transmembrane region" description="Helical" evidence="7">
    <location>
        <begin position="331"/>
        <end position="355"/>
    </location>
</feature>
<dbReference type="PANTHER" id="PTHR43045:SF2">
    <property type="entry name" value="INNER MEMBRANE METABOLITE TRANSPORT PROTEIN YHJE"/>
    <property type="match status" value="1"/>
</dbReference>
<accession>A0ABT0RYM5</accession>
<dbReference type="Proteomes" id="UP001165342">
    <property type="component" value="Unassembled WGS sequence"/>
</dbReference>
<evidence type="ECO:0000256" key="4">
    <source>
        <dbReference type="ARBA" id="ARBA00022692"/>
    </source>
</evidence>
<comment type="subcellular location">
    <subcellularLocation>
        <location evidence="1">Cell membrane</location>
        <topology evidence="1">Multi-pass membrane protein</topology>
    </subcellularLocation>
</comment>
<feature type="transmembrane region" description="Helical" evidence="7">
    <location>
        <begin position="12"/>
        <end position="33"/>
    </location>
</feature>
<dbReference type="InterPro" id="IPR036259">
    <property type="entry name" value="MFS_trans_sf"/>
</dbReference>
<keyword evidence="4 7" id="KW-0812">Transmembrane</keyword>
<evidence type="ECO:0000313" key="9">
    <source>
        <dbReference type="EMBL" id="MCL6728715.1"/>
    </source>
</evidence>
<comment type="caution">
    <text evidence="9">The sequence shown here is derived from an EMBL/GenBank/DDBJ whole genome shotgun (WGS) entry which is preliminary data.</text>
</comment>
<dbReference type="Gene3D" id="1.20.1250.20">
    <property type="entry name" value="MFS general substrate transporter like domains"/>
    <property type="match status" value="2"/>
</dbReference>
<feature type="transmembrane region" description="Helical" evidence="7">
    <location>
        <begin position="367"/>
        <end position="389"/>
    </location>
</feature>
<feature type="transmembrane region" description="Helical" evidence="7">
    <location>
        <begin position="276"/>
        <end position="293"/>
    </location>
</feature>
<feature type="transmembrane region" description="Helical" evidence="7">
    <location>
        <begin position="187"/>
        <end position="206"/>
    </location>
</feature>
<feature type="transmembrane region" description="Helical" evidence="7">
    <location>
        <begin position="53"/>
        <end position="73"/>
    </location>
</feature>
<evidence type="ECO:0000259" key="8">
    <source>
        <dbReference type="PROSITE" id="PS50850"/>
    </source>
</evidence>
<sequence>MDTQPLRSHRRILTASIVGTAVEYYDFYLYGYAAALVFGPLFFPVKSAAAQTLLALVSFGLAFVARPIGAITFGHFGDRIGRKSMLIATMLLMGICTLAIAFIPTYATAGWIAPALLCLARFGQGFGLGGEWAGAALLSIETAPEGWDCRFGTMPALGSAIGNMAATSVLLTMGAIMPGEDFVAWGWRVPFLASAVLIAIGLWVRLRVADTPEFREALTKEAPPRIPIVRLFAESPLAVLTGCISLICGFALVYMAGPFALAQGTGPLGYDRETFLLIQLSALFCALPFMIFFAAHADRTNNARYVLVAALGTVPVGVLFGPALASGSLLIIGAILFACNACWAISNSSFSTWLCRLYPVRVRYSGFAFAFNTGGVIGGACIPIIAQMMSNAGNLRYAGLLLSGAGLLTFAAVMASRALQRDSAIAQPATA</sequence>
<evidence type="ECO:0000313" key="10">
    <source>
        <dbReference type="Proteomes" id="UP001165342"/>
    </source>
</evidence>
<dbReference type="InterPro" id="IPR020846">
    <property type="entry name" value="MFS_dom"/>
</dbReference>
<dbReference type="Pfam" id="PF07690">
    <property type="entry name" value="MFS_1"/>
    <property type="match status" value="1"/>
</dbReference>
<organism evidence="9 10">
    <name type="scientific">Sphingomonas hankyongi</name>
    <dbReference type="NCBI Taxonomy" id="2908209"/>
    <lineage>
        <taxon>Bacteria</taxon>
        <taxon>Pseudomonadati</taxon>
        <taxon>Pseudomonadota</taxon>
        <taxon>Alphaproteobacteria</taxon>
        <taxon>Sphingomonadales</taxon>
        <taxon>Sphingomonadaceae</taxon>
        <taxon>Sphingomonas</taxon>
    </lineage>
</organism>
<evidence type="ECO:0000256" key="1">
    <source>
        <dbReference type="ARBA" id="ARBA00004651"/>
    </source>
</evidence>
<evidence type="ECO:0000256" key="7">
    <source>
        <dbReference type="SAM" id="Phobius"/>
    </source>
</evidence>
<proteinExistence type="predicted"/>
<feature type="transmembrane region" description="Helical" evidence="7">
    <location>
        <begin position="395"/>
        <end position="415"/>
    </location>
</feature>
<feature type="transmembrane region" description="Helical" evidence="7">
    <location>
        <begin position="305"/>
        <end position="325"/>
    </location>
</feature>
<dbReference type="PROSITE" id="PS50850">
    <property type="entry name" value="MFS"/>
    <property type="match status" value="1"/>
</dbReference>
<feature type="transmembrane region" description="Helical" evidence="7">
    <location>
        <begin position="85"/>
        <end position="107"/>
    </location>
</feature>